<name>A0ABQ2FEI6_9DEIO</name>
<reference evidence="3" key="1">
    <citation type="journal article" date="2019" name="Int. J. Syst. Evol. Microbiol.">
        <title>The Global Catalogue of Microorganisms (GCM) 10K type strain sequencing project: providing services to taxonomists for standard genome sequencing and annotation.</title>
        <authorList>
            <consortium name="The Broad Institute Genomics Platform"/>
            <consortium name="The Broad Institute Genome Sequencing Center for Infectious Disease"/>
            <person name="Wu L."/>
            <person name="Ma J."/>
        </authorList>
    </citation>
    <scope>NUCLEOTIDE SEQUENCE [LARGE SCALE GENOMIC DNA]</scope>
    <source>
        <strain evidence="3">JCM 19173</strain>
    </source>
</reference>
<sequence>MRRLLPLLMALGGLSLTGLAGANERLPVTQVRFSADGAQVMTVVTGERDGSGFGHAQVTVLDTRTGRVTYQAARTADAHPMGVLNALLTTPATRAAVAPFTTRPLSTPRYQRADPAPYPRWQDGMRAGQRQVTAVPLWSRRVPVQLDVVRLPGRCPYPEMLPPGESPAGVRLTVNGQEVWRDRTLPAARACATRYTLERVDVQGNRALFTLRALTPGFEGPDAMPVFVATRLR</sequence>
<dbReference type="Pfam" id="PF10016">
    <property type="entry name" value="DUF2259"/>
    <property type="match status" value="1"/>
</dbReference>
<gene>
    <name evidence="2" type="ORF">GCM10010844_06280</name>
</gene>
<proteinExistence type="predicted"/>
<feature type="signal peptide" evidence="1">
    <location>
        <begin position="1"/>
        <end position="22"/>
    </location>
</feature>
<evidence type="ECO:0008006" key="4">
    <source>
        <dbReference type="Google" id="ProtNLM"/>
    </source>
</evidence>
<dbReference type="InterPro" id="IPR018725">
    <property type="entry name" value="DUF2259_secreted"/>
</dbReference>
<protein>
    <recommendedName>
        <fullName evidence="4">DUF2259 domain-containing protein</fullName>
    </recommendedName>
</protein>
<keyword evidence="1" id="KW-0732">Signal</keyword>
<evidence type="ECO:0000313" key="3">
    <source>
        <dbReference type="Proteomes" id="UP000604341"/>
    </source>
</evidence>
<dbReference type="Proteomes" id="UP000604341">
    <property type="component" value="Unassembled WGS sequence"/>
</dbReference>
<evidence type="ECO:0000256" key="1">
    <source>
        <dbReference type="SAM" id="SignalP"/>
    </source>
</evidence>
<organism evidence="2 3">
    <name type="scientific">Deinococcus radiotolerans</name>
    <dbReference type="NCBI Taxonomy" id="1309407"/>
    <lineage>
        <taxon>Bacteria</taxon>
        <taxon>Thermotogati</taxon>
        <taxon>Deinococcota</taxon>
        <taxon>Deinococci</taxon>
        <taxon>Deinococcales</taxon>
        <taxon>Deinococcaceae</taxon>
        <taxon>Deinococcus</taxon>
    </lineage>
</organism>
<evidence type="ECO:0000313" key="2">
    <source>
        <dbReference type="EMBL" id="GGK90490.1"/>
    </source>
</evidence>
<accession>A0ABQ2FEI6</accession>
<comment type="caution">
    <text evidence="2">The sequence shown here is derived from an EMBL/GenBank/DDBJ whole genome shotgun (WGS) entry which is preliminary data.</text>
</comment>
<dbReference type="RefSeq" id="WP_189067484.1">
    <property type="nucleotide sequence ID" value="NZ_BMPE01000001.1"/>
</dbReference>
<keyword evidence="3" id="KW-1185">Reference proteome</keyword>
<dbReference type="EMBL" id="BMPE01000001">
    <property type="protein sequence ID" value="GGK90490.1"/>
    <property type="molecule type" value="Genomic_DNA"/>
</dbReference>
<feature type="chain" id="PRO_5046888270" description="DUF2259 domain-containing protein" evidence="1">
    <location>
        <begin position="23"/>
        <end position="233"/>
    </location>
</feature>